<comment type="caution">
    <text evidence="2">The sequence shown here is derived from an EMBL/GenBank/DDBJ whole genome shotgun (WGS) entry which is preliminary data.</text>
</comment>
<feature type="compositionally biased region" description="Basic and acidic residues" evidence="1">
    <location>
        <begin position="1"/>
        <end position="57"/>
    </location>
</feature>
<name>A0ABQ7BMK3_BRACR</name>
<organism evidence="2 3">
    <name type="scientific">Brassica cretica</name>
    <name type="common">Mustard</name>
    <dbReference type="NCBI Taxonomy" id="69181"/>
    <lineage>
        <taxon>Eukaryota</taxon>
        <taxon>Viridiplantae</taxon>
        <taxon>Streptophyta</taxon>
        <taxon>Embryophyta</taxon>
        <taxon>Tracheophyta</taxon>
        <taxon>Spermatophyta</taxon>
        <taxon>Magnoliopsida</taxon>
        <taxon>eudicotyledons</taxon>
        <taxon>Gunneridae</taxon>
        <taxon>Pentapetalae</taxon>
        <taxon>rosids</taxon>
        <taxon>malvids</taxon>
        <taxon>Brassicales</taxon>
        <taxon>Brassicaceae</taxon>
        <taxon>Brassiceae</taxon>
        <taxon>Brassica</taxon>
    </lineage>
</organism>
<gene>
    <name evidence="2" type="ORF">DY000_02042545</name>
</gene>
<evidence type="ECO:0000313" key="3">
    <source>
        <dbReference type="Proteomes" id="UP000266723"/>
    </source>
</evidence>
<feature type="compositionally biased region" description="Polar residues" evidence="1">
    <location>
        <begin position="61"/>
        <end position="74"/>
    </location>
</feature>
<evidence type="ECO:0000313" key="2">
    <source>
        <dbReference type="EMBL" id="KAF3533904.1"/>
    </source>
</evidence>
<sequence>MERDRETIERDAERSTEESRGDRERYLWRSREISRGHRERSREDNFFRQEREKDTDGFAHSNPTATKVETAVLS</sequence>
<dbReference type="EMBL" id="QGKV02001507">
    <property type="protein sequence ID" value="KAF3533904.1"/>
    <property type="molecule type" value="Genomic_DNA"/>
</dbReference>
<feature type="region of interest" description="Disordered" evidence="1">
    <location>
        <begin position="1"/>
        <end position="74"/>
    </location>
</feature>
<protein>
    <submittedName>
        <fullName evidence="2">Uncharacterized protein</fullName>
    </submittedName>
</protein>
<accession>A0ABQ7BMK3</accession>
<evidence type="ECO:0000256" key="1">
    <source>
        <dbReference type="SAM" id="MobiDB-lite"/>
    </source>
</evidence>
<dbReference type="Proteomes" id="UP000266723">
    <property type="component" value="Unassembled WGS sequence"/>
</dbReference>
<reference evidence="2 3" key="1">
    <citation type="journal article" date="2020" name="BMC Genomics">
        <title>Intraspecific diversification of the crop wild relative Brassica cretica Lam. using demographic model selection.</title>
        <authorList>
            <person name="Kioukis A."/>
            <person name="Michalopoulou V.A."/>
            <person name="Briers L."/>
            <person name="Pirintsos S."/>
            <person name="Studholme D.J."/>
            <person name="Pavlidis P."/>
            <person name="Sarris P.F."/>
        </authorList>
    </citation>
    <scope>NUCLEOTIDE SEQUENCE [LARGE SCALE GENOMIC DNA]</scope>
    <source>
        <strain evidence="3">cv. PFS-1207/04</strain>
    </source>
</reference>
<keyword evidence="3" id="KW-1185">Reference proteome</keyword>
<proteinExistence type="predicted"/>